<accession>A0A565B6F0</accession>
<evidence type="ECO:0000313" key="2">
    <source>
        <dbReference type="EMBL" id="VVA96439.1"/>
    </source>
</evidence>
<feature type="transmembrane region" description="Helical" evidence="1">
    <location>
        <begin position="37"/>
        <end position="58"/>
    </location>
</feature>
<protein>
    <submittedName>
        <fullName evidence="2">Uncharacterized protein</fullName>
    </submittedName>
</protein>
<organism evidence="2 3">
    <name type="scientific">Arabis nemorensis</name>
    <dbReference type="NCBI Taxonomy" id="586526"/>
    <lineage>
        <taxon>Eukaryota</taxon>
        <taxon>Viridiplantae</taxon>
        <taxon>Streptophyta</taxon>
        <taxon>Embryophyta</taxon>
        <taxon>Tracheophyta</taxon>
        <taxon>Spermatophyta</taxon>
        <taxon>Magnoliopsida</taxon>
        <taxon>eudicotyledons</taxon>
        <taxon>Gunneridae</taxon>
        <taxon>Pentapetalae</taxon>
        <taxon>rosids</taxon>
        <taxon>malvids</taxon>
        <taxon>Brassicales</taxon>
        <taxon>Brassicaceae</taxon>
        <taxon>Arabideae</taxon>
        <taxon>Arabis</taxon>
    </lineage>
</organism>
<gene>
    <name evidence="2" type="ORF">ANE_LOCUS6884</name>
</gene>
<sequence>MKQSAKLHNHINKRNALIPGYYKYGSKDKDFSLFWELQFDAVVMVIWIPAVAVPTVMVI</sequence>
<dbReference type="EMBL" id="CABITT030000003">
    <property type="protein sequence ID" value="VVA96439.1"/>
    <property type="molecule type" value="Genomic_DNA"/>
</dbReference>
<dbReference type="AlphaFoldDB" id="A0A565B6F0"/>
<keyword evidence="1" id="KW-0472">Membrane</keyword>
<evidence type="ECO:0000256" key="1">
    <source>
        <dbReference type="SAM" id="Phobius"/>
    </source>
</evidence>
<reference evidence="2" key="1">
    <citation type="submission" date="2019-07" db="EMBL/GenBank/DDBJ databases">
        <authorList>
            <person name="Dittberner H."/>
        </authorList>
    </citation>
    <scope>NUCLEOTIDE SEQUENCE [LARGE SCALE GENOMIC DNA]</scope>
</reference>
<evidence type="ECO:0000313" key="3">
    <source>
        <dbReference type="Proteomes" id="UP000489600"/>
    </source>
</evidence>
<keyword evidence="1" id="KW-1133">Transmembrane helix</keyword>
<dbReference type="Proteomes" id="UP000489600">
    <property type="component" value="Unassembled WGS sequence"/>
</dbReference>
<name>A0A565B6F0_9BRAS</name>
<keyword evidence="3" id="KW-1185">Reference proteome</keyword>
<comment type="caution">
    <text evidence="2">The sequence shown here is derived from an EMBL/GenBank/DDBJ whole genome shotgun (WGS) entry which is preliminary data.</text>
</comment>
<proteinExistence type="predicted"/>
<keyword evidence="1" id="KW-0812">Transmembrane</keyword>